<evidence type="ECO:0000256" key="3">
    <source>
        <dbReference type="SAM" id="SignalP"/>
    </source>
</evidence>
<protein>
    <submittedName>
        <fullName evidence="4">Uncharacterized protein</fullName>
    </submittedName>
</protein>
<feature type="compositionally biased region" description="Low complexity" evidence="1">
    <location>
        <begin position="769"/>
        <end position="791"/>
    </location>
</feature>
<feature type="compositionally biased region" description="Polar residues" evidence="1">
    <location>
        <begin position="469"/>
        <end position="483"/>
    </location>
</feature>
<feature type="compositionally biased region" description="Low complexity" evidence="1">
    <location>
        <begin position="830"/>
        <end position="839"/>
    </location>
</feature>
<feature type="region of interest" description="Disordered" evidence="1">
    <location>
        <begin position="541"/>
        <end position="610"/>
    </location>
</feature>
<feature type="compositionally biased region" description="Basic and acidic residues" evidence="1">
    <location>
        <begin position="547"/>
        <end position="563"/>
    </location>
</feature>
<keyword evidence="5" id="KW-1185">Reference proteome</keyword>
<keyword evidence="3" id="KW-0732">Signal</keyword>
<dbReference type="EMBL" id="JBJJXI010000037">
    <property type="protein sequence ID" value="KAL3402361.1"/>
    <property type="molecule type" value="Genomic_DNA"/>
</dbReference>
<accession>A0ABD2XB55</accession>
<gene>
    <name evidence="4" type="ORF">TKK_004863</name>
</gene>
<sequence>MPRAVGGLRAALTAAANNFNLALVLLLTATRAALPPGAEDEIVVIEHLPGRRVHLQDFFWTGAEDAPPWLDPENTLTLYQTHTVHHTATVYVPEEPSKVSVGGGASAGVDQQGATRPIDCASCIDPTPTIFDEVDQNVGVLVSEDPGQRRVYINSILFARVNLTDDRDLVRECRYWLLTVLEEGEDVPSKIELRLARLYKAAFTRQQQKHLGLLPDSRNRKANPKRHIFFDELPTLPPTTTASNGDENSENETNSTTMPTTTTTTTTIVAHRQWKTSHLLHMRSVPMRKSKRTIPIIEARDFEELALNPVVIMSNETASRQMRASSSSAVDVGLVQVRMQNTSRLESGATKLIYTVHLGGKPVPAETAAKDMALLSPQEVALELGTPVLISSEPFLKESRPMALSRQRDVWVLIGAASAAFFLLGVLLAGLFIYTKRKRTQSAVNNSSSSRSNGRAALTRSHKDEETYAPTTSGIDNTAYTSETDGRTEVTSVHVRRATPGSQDTLEATRELYSENELEIERLRTASTATVAAATATRSYGNDIVDDGGHRVTHWDSARDRQQRSATQKGIQRQTSQTKEREGPKLQQRPFSATDSIDSIGAPPGLGRVQSFESLEGKGFGESTAVTAEATGSPHSYLSMPACKQFPNMRSVEPLSKLLEPVVLAKNLDEIHSPERRASNYEPNDVEGYFSRAQSETKDPGVLGPIVWDLKKRRAAVDGNGDHAAVGPSSPLPSEARRPPEGTLGRTRRRINEFIEESIGIFGARDSRQQQQQPQQRPQQFRHVQQQQHQRAIVNGGRGVVPQSTRTTTSSRTHCHAVQYTESRGKSAHSSSCSNNGSGREQQSRFEPATYFFAPARRCCRRRGGRRPPSSPATPQRGRGGRRCCSSSSGRRRYPGDGPTSGATPARRLGLKTIERRPVPSAKRAGGRGRPGARRRRSAESRGSRDSPHRRHQEGAGKVLLRMRRVRLD</sequence>
<feature type="compositionally biased region" description="Basic residues" evidence="1">
    <location>
        <begin position="925"/>
        <end position="937"/>
    </location>
</feature>
<feature type="region of interest" description="Disordered" evidence="1">
    <location>
        <begin position="232"/>
        <end position="261"/>
    </location>
</feature>
<feature type="region of interest" description="Disordered" evidence="1">
    <location>
        <begin position="762"/>
        <end position="969"/>
    </location>
</feature>
<proteinExistence type="predicted"/>
<feature type="compositionally biased region" description="Low complexity" evidence="1">
    <location>
        <begin position="442"/>
        <end position="457"/>
    </location>
</feature>
<evidence type="ECO:0000313" key="4">
    <source>
        <dbReference type="EMBL" id="KAL3402361.1"/>
    </source>
</evidence>
<feature type="chain" id="PRO_5044742309" evidence="3">
    <location>
        <begin position="33"/>
        <end position="969"/>
    </location>
</feature>
<dbReference type="AlphaFoldDB" id="A0ABD2XB55"/>
<organism evidence="4 5">
    <name type="scientific">Trichogramma kaykai</name>
    <dbReference type="NCBI Taxonomy" id="54128"/>
    <lineage>
        <taxon>Eukaryota</taxon>
        <taxon>Metazoa</taxon>
        <taxon>Ecdysozoa</taxon>
        <taxon>Arthropoda</taxon>
        <taxon>Hexapoda</taxon>
        <taxon>Insecta</taxon>
        <taxon>Pterygota</taxon>
        <taxon>Neoptera</taxon>
        <taxon>Endopterygota</taxon>
        <taxon>Hymenoptera</taxon>
        <taxon>Apocrita</taxon>
        <taxon>Proctotrupomorpha</taxon>
        <taxon>Chalcidoidea</taxon>
        <taxon>Trichogrammatidae</taxon>
        <taxon>Trichogramma</taxon>
    </lineage>
</organism>
<feature type="compositionally biased region" description="Basic and acidic residues" evidence="1">
    <location>
        <begin position="938"/>
        <end position="947"/>
    </location>
</feature>
<reference evidence="4 5" key="1">
    <citation type="journal article" date="2024" name="bioRxiv">
        <title>A reference genome for Trichogramma kaykai: A tiny desert-dwelling parasitoid wasp with competing sex-ratio distorters.</title>
        <authorList>
            <person name="Culotta J."/>
            <person name="Lindsey A.R."/>
        </authorList>
    </citation>
    <scope>NUCLEOTIDE SEQUENCE [LARGE SCALE GENOMIC DNA]</scope>
    <source>
        <strain evidence="4 5">KSX58</strain>
    </source>
</reference>
<feature type="compositionally biased region" description="Polar residues" evidence="1">
    <location>
        <begin position="564"/>
        <end position="577"/>
    </location>
</feature>
<evidence type="ECO:0000313" key="5">
    <source>
        <dbReference type="Proteomes" id="UP001627154"/>
    </source>
</evidence>
<feature type="transmembrane region" description="Helical" evidence="2">
    <location>
        <begin position="410"/>
        <end position="434"/>
    </location>
</feature>
<keyword evidence="2" id="KW-0472">Membrane</keyword>
<dbReference type="Proteomes" id="UP001627154">
    <property type="component" value="Unassembled WGS sequence"/>
</dbReference>
<comment type="caution">
    <text evidence="4">The sequence shown here is derived from an EMBL/GenBank/DDBJ whole genome shotgun (WGS) entry which is preliminary data.</text>
</comment>
<evidence type="ECO:0000256" key="1">
    <source>
        <dbReference type="SAM" id="MobiDB-lite"/>
    </source>
</evidence>
<feature type="region of interest" description="Disordered" evidence="1">
    <location>
        <begin position="442"/>
        <end position="508"/>
    </location>
</feature>
<feature type="compositionally biased region" description="Low complexity" evidence="1">
    <location>
        <begin position="251"/>
        <end position="261"/>
    </location>
</feature>
<feature type="signal peptide" evidence="3">
    <location>
        <begin position="1"/>
        <end position="32"/>
    </location>
</feature>
<feature type="region of interest" description="Disordered" evidence="1">
    <location>
        <begin position="719"/>
        <end position="750"/>
    </location>
</feature>
<keyword evidence="2" id="KW-0812">Transmembrane</keyword>
<evidence type="ECO:0000256" key="2">
    <source>
        <dbReference type="SAM" id="Phobius"/>
    </source>
</evidence>
<keyword evidence="2" id="KW-1133">Transmembrane helix</keyword>
<name>A0ABD2XB55_9HYME</name>